<evidence type="ECO:0000313" key="3">
    <source>
        <dbReference type="Proteomes" id="UP000663760"/>
    </source>
</evidence>
<keyword evidence="3" id="KW-1185">Reference proteome</keyword>
<dbReference type="AlphaFoldDB" id="A0A7I8KQX8"/>
<gene>
    <name evidence="2" type="ORF">SI8410_07010154</name>
</gene>
<evidence type="ECO:0000313" key="2">
    <source>
        <dbReference type="EMBL" id="CAA7399484.1"/>
    </source>
</evidence>
<organism evidence="2 3">
    <name type="scientific">Spirodela intermedia</name>
    <name type="common">Intermediate duckweed</name>
    <dbReference type="NCBI Taxonomy" id="51605"/>
    <lineage>
        <taxon>Eukaryota</taxon>
        <taxon>Viridiplantae</taxon>
        <taxon>Streptophyta</taxon>
        <taxon>Embryophyta</taxon>
        <taxon>Tracheophyta</taxon>
        <taxon>Spermatophyta</taxon>
        <taxon>Magnoliopsida</taxon>
        <taxon>Liliopsida</taxon>
        <taxon>Araceae</taxon>
        <taxon>Lemnoideae</taxon>
        <taxon>Spirodela</taxon>
    </lineage>
</organism>
<reference evidence="2" key="1">
    <citation type="submission" date="2020-02" db="EMBL/GenBank/DDBJ databases">
        <authorList>
            <person name="Scholz U."/>
            <person name="Mascher M."/>
            <person name="Fiebig A."/>
        </authorList>
    </citation>
    <scope>NUCLEOTIDE SEQUENCE</scope>
</reference>
<protein>
    <submittedName>
        <fullName evidence="2">Uncharacterized protein</fullName>
    </submittedName>
</protein>
<dbReference type="Proteomes" id="UP000663760">
    <property type="component" value="Chromosome 7"/>
</dbReference>
<sequence>MFLEISSPRNTNCFKKRGTDANYRKNMNYNNH</sequence>
<accession>A0A7I8KQX8</accession>
<proteinExistence type="predicted"/>
<dbReference type="EMBL" id="LR746270">
    <property type="protein sequence ID" value="CAA7399484.1"/>
    <property type="molecule type" value="Genomic_DNA"/>
</dbReference>
<evidence type="ECO:0000256" key="1">
    <source>
        <dbReference type="SAM" id="MobiDB-lite"/>
    </source>
</evidence>
<feature type="region of interest" description="Disordered" evidence="1">
    <location>
        <begin position="1"/>
        <end position="32"/>
    </location>
</feature>
<name>A0A7I8KQX8_SPIIN</name>